<organism evidence="3 4">
    <name type="scientific">Terricaulis silvestris</name>
    <dbReference type="NCBI Taxonomy" id="2686094"/>
    <lineage>
        <taxon>Bacteria</taxon>
        <taxon>Pseudomonadati</taxon>
        <taxon>Pseudomonadota</taxon>
        <taxon>Alphaproteobacteria</taxon>
        <taxon>Caulobacterales</taxon>
        <taxon>Caulobacteraceae</taxon>
        <taxon>Terricaulis</taxon>
    </lineage>
</organism>
<accession>A0A6I6MK06</accession>
<dbReference type="SUPFAM" id="SSF53474">
    <property type="entry name" value="alpha/beta-Hydrolases"/>
    <property type="match status" value="1"/>
</dbReference>
<evidence type="ECO:0000256" key="1">
    <source>
        <dbReference type="SAM" id="SignalP"/>
    </source>
</evidence>
<evidence type="ECO:0000259" key="2">
    <source>
        <dbReference type="Pfam" id="PF08386"/>
    </source>
</evidence>
<evidence type="ECO:0000313" key="3">
    <source>
        <dbReference type="EMBL" id="QGZ93284.1"/>
    </source>
</evidence>
<dbReference type="RefSeq" id="WP_158764293.1">
    <property type="nucleotide sequence ID" value="NZ_CP047045.1"/>
</dbReference>
<keyword evidence="1" id="KW-0732">Signal</keyword>
<name>A0A6I6MK06_9CAUL</name>
<dbReference type="InterPro" id="IPR050266">
    <property type="entry name" value="AB_hydrolase_sf"/>
</dbReference>
<dbReference type="KEGG" id="tsv:DSM104635_00093"/>
<keyword evidence="4" id="KW-1185">Reference proteome</keyword>
<dbReference type="PANTHER" id="PTHR43798:SF27">
    <property type="entry name" value="HYDROLASE ALPHA_BETA HYDROLASE FOLD FAMILY"/>
    <property type="match status" value="1"/>
</dbReference>
<dbReference type="InterPro" id="IPR029058">
    <property type="entry name" value="AB_hydrolase_fold"/>
</dbReference>
<keyword evidence="3" id="KW-0378">Hydrolase</keyword>
<dbReference type="InterPro" id="IPR013595">
    <property type="entry name" value="Pept_S33_TAP-like_C"/>
</dbReference>
<sequence>MKLTAAVFAVATAFIGAAHAETDIRLEPTACSGWTTVAETVTADCGYLHVPENRANPNSRNIAIAYMRLRSAAATPATPLIIMMGGPGVRSIPARIPGPHPVLETRDLIYLEQRGTVLTNPALRCPEYNAAGRRAGTGQIDGDALARARIAVTRTCADRAREANIDLTGFTSTQVAADIEDLRRAFDYTQVNLYGLSYSGRVMLQVARDFPTSVRAVILNTPMPAEVNYDEFGSTNMRRSLNMVFDACATDASCAHAYPNLRQQFTDIIASARRRLRTISIEDASDPSGHTNVRVTPWVLTTALLDQLYDRQSIEQLPRRIDAIARGETGALREILDGGASNYPWLQRIAIWCNEEYAFEDQAAIRRQRTDFLEFSGVDQSTVPPGVCDSAGLRAATPRDNERITSEAPVLIFSGAFDAATPPAWQAAMTQTLPNARHVIFPWASHGAGFSRCGWEMTLAFLADPQAPLNAACVAAPDRLNFALPEAP</sequence>
<reference evidence="4" key="1">
    <citation type="submission" date="2019-12" db="EMBL/GenBank/DDBJ databases">
        <title>Complete genome of Terracaulis silvestris 0127_4.</title>
        <authorList>
            <person name="Vieira S."/>
            <person name="Riedel T."/>
            <person name="Sproer C."/>
            <person name="Pascual J."/>
            <person name="Boedeker C."/>
            <person name="Overmann J."/>
        </authorList>
    </citation>
    <scope>NUCLEOTIDE SEQUENCE [LARGE SCALE GENOMIC DNA]</scope>
    <source>
        <strain evidence="4">0127_4</strain>
    </source>
</reference>
<feature type="domain" description="Peptidase S33 tripeptidyl aminopeptidase-like C-terminal" evidence="2">
    <location>
        <begin position="388"/>
        <end position="469"/>
    </location>
</feature>
<feature type="signal peptide" evidence="1">
    <location>
        <begin position="1"/>
        <end position="20"/>
    </location>
</feature>
<dbReference type="GO" id="GO:0016787">
    <property type="term" value="F:hydrolase activity"/>
    <property type="evidence" value="ECO:0007669"/>
    <property type="project" value="UniProtKB-KW"/>
</dbReference>
<dbReference type="EMBL" id="CP047045">
    <property type="protein sequence ID" value="QGZ93284.1"/>
    <property type="molecule type" value="Genomic_DNA"/>
</dbReference>
<dbReference type="EC" id="3.1.1.-" evidence="3"/>
<dbReference type="GO" id="GO:0016020">
    <property type="term" value="C:membrane"/>
    <property type="evidence" value="ECO:0007669"/>
    <property type="project" value="TreeGrafter"/>
</dbReference>
<dbReference type="PANTHER" id="PTHR43798">
    <property type="entry name" value="MONOACYLGLYCEROL LIPASE"/>
    <property type="match status" value="1"/>
</dbReference>
<dbReference type="Proteomes" id="UP000431269">
    <property type="component" value="Chromosome"/>
</dbReference>
<protein>
    <submittedName>
        <fullName evidence="3">Carboxylesterase A</fullName>
        <ecNumber evidence="3">3.1.1.-</ecNumber>
    </submittedName>
</protein>
<feature type="chain" id="PRO_5026245813" evidence="1">
    <location>
        <begin position="21"/>
        <end position="488"/>
    </location>
</feature>
<evidence type="ECO:0000313" key="4">
    <source>
        <dbReference type="Proteomes" id="UP000431269"/>
    </source>
</evidence>
<dbReference type="Pfam" id="PF08386">
    <property type="entry name" value="Abhydrolase_4"/>
    <property type="match status" value="1"/>
</dbReference>
<gene>
    <name evidence="3" type="primary">caeA</name>
    <name evidence="3" type="ORF">DSM104635_00093</name>
</gene>
<dbReference type="Gene3D" id="3.40.50.1820">
    <property type="entry name" value="alpha/beta hydrolase"/>
    <property type="match status" value="1"/>
</dbReference>
<dbReference type="AlphaFoldDB" id="A0A6I6MK06"/>
<proteinExistence type="predicted"/>